<evidence type="ECO:0000256" key="3">
    <source>
        <dbReference type="ARBA" id="ARBA00022475"/>
    </source>
</evidence>
<evidence type="ECO:0000256" key="9">
    <source>
        <dbReference type="ARBA" id="ARBA00023136"/>
    </source>
</evidence>
<evidence type="ECO:0000256" key="6">
    <source>
        <dbReference type="ARBA" id="ARBA00022729"/>
    </source>
</evidence>
<dbReference type="InterPro" id="IPR013210">
    <property type="entry name" value="LRR_N_plant-typ"/>
</dbReference>
<comment type="subcellular location">
    <subcellularLocation>
        <location evidence="1">Cell membrane</location>
        <topology evidence="1">Single-pass type I membrane protein</topology>
    </subcellularLocation>
</comment>
<dbReference type="Pfam" id="PF08263">
    <property type="entry name" value="LRRNT_2"/>
    <property type="match status" value="1"/>
</dbReference>
<comment type="caution">
    <text evidence="15">The sequence shown here is derived from an EMBL/GenBank/DDBJ whole genome shotgun (WGS) entry which is preliminary data.</text>
</comment>
<dbReference type="InterPro" id="IPR001611">
    <property type="entry name" value="Leu-rich_rpt"/>
</dbReference>
<dbReference type="PANTHER" id="PTHR48061:SF12">
    <property type="entry name" value="DISEASE RESISTANCE LIKE PROTEIN"/>
    <property type="match status" value="1"/>
</dbReference>
<evidence type="ECO:0000256" key="4">
    <source>
        <dbReference type="ARBA" id="ARBA00022614"/>
    </source>
</evidence>
<dbReference type="PRINTS" id="PR00019">
    <property type="entry name" value="LEURICHRPT"/>
</dbReference>
<dbReference type="SUPFAM" id="SSF52058">
    <property type="entry name" value="L domain-like"/>
    <property type="match status" value="1"/>
</dbReference>
<evidence type="ECO:0000256" key="11">
    <source>
        <dbReference type="ARBA" id="ARBA00023180"/>
    </source>
</evidence>
<dbReference type="FunFam" id="3.80.10.10:FF:000041">
    <property type="entry name" value="LRR receptor-like serine/threonine-protein kinase ERECTA"/>
    <property type="match status" value="2"/>
</dbReference>
<evidence type="ECO:0000256" key="7">
    <source>
        <dbReference type="ARBA" id="ARBA00022737"/>
    </source>
</evidence>
<dbReference type="AlphaFoldDB" id="A0AAW2D6C5"/>
<keyword evidence="6 12" id="KW-0732">Signal</keyword>
<keyword evidence="8" id="KW-1133">Transmembrane helix</keyword>
<accession>A0AAW2D6C5</accession>
<comment type="similarity">
    <text evidence="2">Belongs to the RLP family.</text>
</comment>
<dbReference type="EMBL" id="JAZDWU010000004">
    <property type="protein sequence ID" value="KAL0005937.1"/>
    <property type="molecule type" value="Genomic_DNA"/>
</dbReference>
<dbReference type="PANTHER" id="PTHR48061">
    <property type="entry name" value="LEUCINE-RICH REPEAT RECEPTOR PROTEIN KINASE EMS1-LIKE-RELATED"/>
    <property type="match status" value="1"/>
</dbReference>
<dbReference type="InterPro" id="IPR003591">
    <property type="entry name" value="Leu-rich_rpt_typical-subtyp"/>
</dbReference>
<keyword evidence="9" id="KW-0472">Membrane</keyword>
<evidence type="ECO:0000256" key="1">
    <source>
        <dbReference type="ARBA" id="ARBA00004251"/>
    </source>
</evidence>
<dbReference type="InterPro" id="IPR046956">
    <property type="entry name" value="RLP23-like"/>
</dbReference>
<dbReference type="InterPro" id="IPR032675">
    <property type="entry name" value="LRR_dom_sf"/>
</dbReference>
<evidence type="ECO:0000313" key="15">
    <source>
        <dbReference type="EMBL" id="KAL0005937.1"/>
    </source>
</evidence>
<keyword evidence="7" id="KW-0677">Repeat</keyword>
<dbReference type="Gene3D" id="3.80.10.10">
    <property type="entry name" value="Ribonuclease Inhibitor"/>
    <property type="match status" value="3"/>
</dbReference>
<keyword evidence="11" id="KW-0325">Glycoprotein</keyword>
<sequence length="497" mass="55902">MKKMNHHLMLCLFSCLFFISHAHSTSTSSTSSGQFCSPDQSSALLQPRQEFVKGMPSDYYNGSYPKMMSWKADTDCCSWNGVTCDTKNGQVIGLNLRNSHLYGPLNSNSSLFSLRHLQKLNLGFNNFSSSTIPSEFGQLVNLTHLNLSHSVFSGQIPPFISNLSQLTHLSLSSNNFHGQLPSFFGNLTQLEELDISRNQLKGSIPFEISTLSHLSNLYLSCNSLTGAIPSFLFTMHSLLKLDPSQNQLTGPLKFQNISSSLLCYLSLSRNNLNEQVPKSIANLTGLEYLLLSSINVKGKMELNMFFKLRELRFLDLSGNNLLISKEYINSTLPKFSKLWLSSCNLREFPDFLEAQNELIYLDLSNNSIEGKIPKWYWNVGKETLQSLNLSINLLSNFEQPLKVLPWKNMVYLDLCANMLQGPLPIPPLSTRYFFAASNNLTGRISPMICKANSLQILELSNNQLIGKIPQRLGNFSSSLLVLNMRNNCFKEICLKHS</sequence>
<dbReference type="SMART" id="SM00369">
    <property type="entry name" value="LRR_TYP"/>
    <property type="match status" value="6"/>
</dbReference>
<dbReference type="SUPFAM" id="SSF52075">
    <property type="entry name" value="Outer arm dynein light chain 1"/>
    <property type="match status" value="1"/>
</dbReference>
<organism evidence="15 16">
    <name type="scientific">Lithocarpus litseifolius</name>
    <dbReference type="NCBI Taxonomy" id="425828"/>
    <lineage>
        <taxon>Eukaryota</taxon>
        <taxon>Viridiplantae</taxon>
        <taxon>Streptophyta</taxon>
        <taxon>Embryophyta</taxon>
        <taxon>Tracheophyta</taxon>
        <taxon>Spermatophyta</taxon>
        <taxon>Magnoliopsida</taxon>
        <taxon>eudicotyledons</taxon>
        <taxon>Gunneridae</taxon>
        <taxon>Pentapetalae</taxon>
        <taxon>rosids</taxon>
        <taxon>fabids</taxon>
        <taxon>Fagales</taxon>
        <taxon>Fagaceae</taxon>
        <taxon>Lithocarpus</taxon>
    </lineage>
</organism>
<feature type="domain" description="Leucine-rich repeat-containing N-terminal plant-type" evidence="13">
    <location>
        <begin position="38"/>
        <end position="85"/>
    </location>
</feature>
<dbReference type="Proteomes" id="UP001459277">
    <property type="component" value="Unassembled WGS sequence"/>
</dbReference>
<proteinExistence type="inferred from homology"/>
<evidence type="ECO:0008006" key="17">
    <source>
        <dbReference type="Google" id="ProtNLM"/>
    </source>
</evidence>
<evidence type="ECO:0000259" key="14">
    <source>
        <dbReference type="Pfam" id="PF23598"/>
    </source>
</evidence>
<dbReference type="Pfam" id="PF00560">
    <property type="entry name" value="LRR_1"/>
    <property type="match status" value="2"/>
</dbReference>
<keyword evidence="3" id="KW-1003">Cell membrane</keyword>
<evidence type="ECO:0000313" key="16">
    <source>
        <dbReference type="Proteomes" id="UP001459277"/>
    </source>
</evidence>
<evidence type="ECO:0000256" key="10">
    <source>
        <dbReference type="ARBA" id="ARBA00023170"/>
    </source>
</evidence>
<keyword evidence="16" id="KW-1185">Reference proteome</keyword>
<protein>
    <recommendedName>
        <fullName evidence="17">Leucine-rich repeat-containing N-terminal plant-type domain-containing protein</fullName>
    </recommendedName>
</protein>
<name>A0AAW2D6C5_9ROSI</name>
<feature type="domain" description="Disease resistance R13L4/SHOC-2-like LRR" evidence="14">
    <location>
        <begin position="109"/>
        <end position="328"/>
    </location>
</feature>
<feature type="signal peptide" evidence="12">
    <location>
        <begin position="1"/>
        <end position="24"/>
    </location>
</feature>
<evidence type="ECO:0000256" key="2">
    <source>
        <dbReference type="ARBA" id="ARBA00009592"/>
    </source>
</evidence>
<dbReference type="InterPro" id="IPR055414">
    <property type="entry name" value="LRR_R13L4/SHOC2-like"/>
</dbReference>
<keyword evidence="4" id="KW-0433">Leucine-rich repeat</keyword>
<keyword evidence="5" id="KW-0812">Transmembrane</keyword>
<dbReference type="Pfam" id="PF23598">
    <property type="entry name" value="LRR_14"/>
    <property type="match status" value="1"/>
</dbReference>
<dbReference type="GO" id="GO:0005886">
    <property type="term" value="C:plasma membrane"/>
    <property type="evidence" value="ECO:0007669"/>
    <property type="project" value="UniProtKB-SubCell"/>
</dbReference>
<gene>
    <name evidence="15" type="ORF">SO802_013498</name>
</gene>
<reference evidence="15 16" key="1">
    <citation type="submission" date="2024-01" db="EMBL/GenBank/DDBJ databases">
        <title>A telomere-to-telomere, gap-free genome of sweet tea (Lithocarpus litseifolius).</title>
        <authorList>
            <person name="Zhou J."/>
        </authorList>
    </citation>
    <scope>NUCLEOTIDE SEQUENCE [LARGE SCALE GENOMIC DNA]</scope>
    <source>
        <strain evidence="15">Zhou-2022a</strain>
        <tissue evidence="15">Leaf</tissue>
    </source>
</reference>
<evidence type="ECO:0000259" key="13">
    <source>
        <dbReference type="Pfam" id="PF08263"/>
    </source>
</evidence>
<evidence type="ECO:0000256" key="5">
    <source>
        <dbReference type="ARBA" id="ARBA00022692"/>
    </source>
</evidence>
<feature type="chain" id="PRO_5043396806" description="Leucine-rich repeat-containing N-terminal plant-type domain-containing protein" evidence="12">
    <location>
        <begin position="25"/>
        <end position="497"/>
    </location>
</feature>
<evidence type="ECO:0000256" key="8">
    <source>
        <dbReference type="ARBA" id="ARBA00022989"/>
    </source>
</evidence>
<keyword evidence="10" id="KW-0675">Receptor</keyword>
<evidence type="ECO:0000256" key="12">
    <source>
        <dbReference type="SAM" id="SignalP"/>
    </source>
</evidence>